<name>A0ABW2R0D0_9NEIS</name>
<reference evidence="2" key="1">
    <citation type="journal article" date="2019" name="Int. J. Syst. Evol. Microbiol.">
        <title>The Global Catalogue of Microorganisms (GCM) 10K type strain sequencing project: providing services to taxonomists for standard genome sequencing and annotation.</title>
        <authorList>
            <consortium name="The Broad Institute Genomics Platform"/>
            <consortium name="The Broad Institute Genome Sequencing Center for Infectious Disease"/>
            <person name="Wu L."/>
            <person name="Ma J."/>
        </authorList>
    </citation>
    <scope>NUCLEOTIDE SEQUENCE [LARGE SCALE GENOMIC DNA]</scope>
    <source>
        <strain evidence="2">CCUG 62945</strain>
    </source>
</reference>
<dbReference type="Gene3D" id="2.40.50.870">
    <property type="entry name" value="Protein of unknown function (DUF3299)"/>
    <property type="match status" value="1"/>
</dbReference>
<dbReference type="RefSeq" id="WP_380188933.1">
    <property type="nucleotide sequence ID" value="NZ_JBHTBQ010000033.1"/>
</dbReference>
<evidence type="ECO:0000313" key="2">
    <source>
        <dbReference type="Proteomes" id="UP001596473"/>
    </source>
</evidence>
<dbReference type="Pfam" id="PF11736">
    <property type="entry name" value="DUF3299"/>
    <property type="match status" value="1"/>
</dbReference>
<dbReference type="Proteomes" id="UP001596473">
    <property type="component" value="Unassembled WGS sequence"/>
</dbReference>
<dbReference type="InterPro" id="IPR021727">
    <property type="entry name" value="DUF3299"/>
</dbReference>
<accession>A0ABW2R0D0</accession>
<comment type="caution">
    <text evidence="1">The sequence shown here is derived from an EMBL/GenBank/DDBJ whole genome shotgun (WGS) entry which is preliminary data.</text>
</comment>
<keyword evidence="2" id="KW-1185">Reference proteome</keyword>
<evidence type="ECO:0000313" key="1">
    <source>
        <dbReference type="EMBL" id="MFC7421376.1"/>
    </source>
</evidence>
<proteinExistence type="predicted"/>
<sequence>MQKNTRVSPALRMQQSSYTHYKQQPPTMHKLILPLSLLALAGLLASLAFNAEDNLVSWSLLAKVQVTQGLFGEVETTFDSGIKALEQKDIKLAGFMFPLQSGTSVRRFILSAKQPTCATCMPGSAEAMVLVNSQQPVKISTDRIHVKGQFKIAPQMGLLYQLNNALVNGS</sequence>
<gene>
    <name evidence="1" type="ORF">ACFQNF_16040</name>
</gene>
<dbReference type="EMBL" id="JBHTBQ010000033">
    <property type="protein sequence ID" value="MFC7421376.1"/>
    <property type="molecule type" value="Genomic_DNA"/>
</dbReference>
<organism evidence="1 2">
    <name type="scientific">Iodobacter arcticus</name>
    <dbReference type="NCBI Taxonomy" id="590593"/>
    <lineage>
        <taxon>Bacteria</taxon>
        <taxon>Pseudomonadati</taxon>
        <taxon>Pseudomonadota</taxon>
        <taxon>Betaproteobacteria</taxon>
        <taxon>Neisseriales</taxon>
        <taxon>Chitinibacteraceae</taxon>
        <taxon>Iodobacter</taxon>
    </lineage>
</organism>
<protein>
    <submittedName>
        <fullName evidence="1">DUF3299 domain-containing protein</fullName>
    </submittedName>
</protein>